<dbReference type="PANTHER" id="PTHR47219">
    <property type="entry name" value="RAB GTPASE-ACTIVATING PROTEIN 1-LIKE"/>
    <property type="match status" value="1"/>
</dbReference>
<dbReference type="FunFam" id="1.10.8.270:FF:000016">
    <property type="entry name" value="TBC1 domain family member 2A"/>
    <property type="match status" value="1"/>
</dbReference>
<dbReference type="InterPro" id="IPR035969">
    <property type="entry name" value="Rab-GAP_TBC_sf"/>
</dbReference>
<gene>
    <name evidence="2" type="ORF">HaLaN_31254</name>
</gene>
<dbReference type="InterPro" id="IPR050302">
    <property type="entry name" value="Rab_GAP_TBC_domain"/>
</dbReference>
<keyword evidence="3" id="KW-1185">Reference proteome</keyword>
<dbReference type="PANTHER" id="PTHR47219:SF20">
    <property type="entry name" value="TBC1 DOMAIN FAMILY MEMBER 2B"/>
    <property type="match status" value="1"/>
</dbReference>
<dbReference type="AlphaFoldDB" id="A0A6A0AHH8"/>
<evidence type="ECO:0000313" key="3">
    <source>
        <dbReference type="Proteomes" id="UP000485058"/>
    </source>
</evidence>
<organism evidence="2 3">
    <name type="scientific">Haematococcus lacustris</name>
    <name type="common">Green alga</name>
    <name type="synonym">Haematococcus pluvialis</name>
    <dbReference type="NCBI Taxonomy" id="44745"/>
    <lineage>
        <taxon>Eukaryota</taxon>
        <taxon>Viridiplantae</taxon>
        <taxon>Chlorophyta</taxon>
        <taxon>core chlorophytes</taxon>
        <taxon>Chlorophyceae</taxon>
        <taxon>CS clade</taxon>
        <taxon>Chlamydomonadales</taxon>
        <taxon>Haematococcaceae</taxon>
        <taxon>Haematococcus</taxon>
    </lineage>
</organism>
<name>A0A6A0AHH8_HAELA</name>
<proteinExistence type="predicted"/>
<dbReference type="PROSITE" id="PS50086">
    <property type="entry name" value="TBC_RABGAP"/>
    <property type="match status" value="1"/>
</dbReference>
<dbReference type="GO" id="GO:0031267">
    <property type="term" value="F:small GTPase binding"/>
    <property type="evidence" value="ECO:0007669"/>
    <property type="project" value="TreeGrafter"/>
</dbReference>
<sequence length="231" mass="25074">MELLSEARHHGNKMLSSQIEAAVSAGLPTQIRGLAWKAFLDLRVRQNKGYFGTLVQRALGELRHQHSLDASDIKQHMAASAVAAATNGSALRSSVEVAMPAAQWTPGASGENNVAEVEEDAIWLASGREWLQQIEKDLKRTFAGHAVMSEGGRLALRRILAAYALHNPGVGYCQGTNYIAAVLMMFLSEEDTFYCLAAVVEEVMTGYYALDMQAAQVSEARADIGRVVRPA</sequence>
<dbReference type="Gene3D" id="1.10.8.270">
    <property type="entry name" value="putative rabgap domain of human tbc1 domain family member 14 like domains"/>
    <property type="match status" value="1"/>
</dbReference>
<dbReference type="Pfam" id="PF00566">
    <property type="entry name" value="RabGAP-TBC"/>
    <property type="match status" value="1"/>
</dbReference>
<dbReference type="SUPFAM" id="SSF47923">
    <property type="entry name" value="Ypt/Rab-GAP domain of gyp1p"/>
    <property type="match status" value="1"/>
</dbReference>
<dbReference type="Proteomes" id="UP000485058">
    <property type="component" value="Unassembled WGS sequence"/>
</dbReference>
<comment type="caution">
    <text evidence="2">The sequence shown here is derived from an EMBL/GenBank/DDBJ whole genome shotgun (WGS) entry which is preliminary data.</text>
</comment>
<dbReference type="InterPro" id="IPR000195">
    <property type="entry name" value="Rab-GAP-TBC_dom"/>
</dbReference>
<evidence type="ECO:0000259" key="1">
    <source>
        <dbReference type="PROSITE" id="PS50086"/>
    </source>
</evidence>
<accession>A0A6A0AHH8</accession>
<evidence type="ECO:0000313" key="2">
    <source>
        <dbReference type="EMBL" id="GFH32092.1"/>
    </source>
</evidence>
<dbReference type="GO" id="GO:0005096">
    <property type="term" value="F:GTPase activator activity"/>
    <property type="evidence" value="ECO:0007669"/>
    <property type="project" value="TreeGrafter"/>
</dbReference>
<reference evidence="2 3" key="1">
    <citation type="submission" date="2020-02" db="EMBL/GenBank/DDBJ databases">
        <title>Draft genome sequence of Haematococcus lacustris strain NIES-144.</title>
        <authorList>
            <person name="Morimoto D."/>
            <person name="Nakagawa S."/>
            <person name="Yoshida T."/>
            <person name="Sawayama S."/>
        </authorList>
    </citation>
    <scope>NUCLEOTIDE SEQUENCE [LARGE SCALE GENOMIC DNA]</scope>
    <source>
        <strain evidence="2 3">NIES-144</strain>
    </source>
</reference>
<feature type="domain" description="Rab-GAP TBC" evidence="1">
    <location>
        <begin position="26"/>
        <end position="231"/>
    </location>
</feature>
<dbReference type="EMBL" id="BLLF01006243">
    <property type="protein sequence ID" value="GFH32092.1"/>
    <property type="molecule type" value="Genomic_DNA"/>
</dbReference>
<protein>
    <submittedName>
        <fullName evidence="2">RabGAP/TBC protein</fullName>
    </submittedName>
</protein>